<evidence type="ECO:0000313" key="3">
    <source>
        <dbReference type="EMBL" id="XBP96334.1"/>
    </source>
</evidence>
<evidence type="ECO:0008006" key="5">
    <source>
        <dbReference type="Google" id="ProtNLM"/>
    </source>
</evidence>
<dbReference type="AlphaFoldDB" id="A0AAU7MFR5"/>
<dbReference type="RefSeq" id="WP_350937972.1">
    <property type="nucleotide sequence ID" value="NZ_CP157762.1"/>
</dbReference>
<protein>
    <recommendedName>
        <fullName evidence="5">DUF1049 domain-containing protein</fullName>
    </recommendedName>
</protein>
<feature type="transmembrane region" description="Helical" evidence="2">
    <location>
        <begin position="46"/>
        <end position="64"/>
    </location>
</feature>
<reference evidence="4" key="2">
    <citation type="submission" date="2024-06" db="EMBL/GenBank/DDBJ databases">
        <title>Micromonospora mangrovi CCTCC AA 2012012 genome sequences.</title>
        <authorList>
            <person name="Gao J."/>
        </authorList>
    </citation>
    <scope>NUCLEOTIDE SEQUENCE</scope>
    <source>
        <strain evidence="4">CCTCC AA 2012012</strain>
    </source>
</reference>
<organism evidence="3">
    <name type="scientific">Micromonospora sp. CCTCC AA 2012012</name>
    <dbReference type="NCBI Taxonomy" id="3111921"/>
    <lineage>
        <taxon>Bacteria</taxon>
        <taxon>Bacillati</taxon>
        <taxon>Actinomycetota</taxon>
        <taxon>Actinomycetes</taxon>
        <taxon>Micromonosporales</taxon>
        <taxon>Micromonosporaceae</taxon>
        <taxon>Micromonospora</taxon>
    </lineage>
</organism>
<feature type="transmembrane region" description="Helical" evidence="2">
    <location>
        <begin position="7"/>
        <end position="26"/>
    </location>
</feature>
<name>A0AAU7MFR5_9ACTN</name>
<dbReference type="EMBL" id="CP159342">
    <property type="protein sequence ID" value="XCH77039.1"/>
    <property type="molecule type" value="Genomic_DNA"/>
</dbReference>
<keyword evidence="2" id="KW-0812">Transmembrane</keyword>
<reference evidence="3" key="1">
    <citation type="submission" date="2024-01" db="EMBL/GenBank/DDBJ databases">
        <title>The genome sequence of Micromonospora mangrovi CCTCC AA 2012012.</title>
        <authorList>
            <person name="Gao J."/>
        </authorList>
    </citation>
    <scope>NUCLEOTIDE SEQUENCE</scope>
    <source>
        <strain evidence="3">CCTCC AA 2012012</strain>
    </source>
</reference>
<proteinExistence type="predicted"/>
<feature type="region of interest" description="Disordered" evidence="1">
    <location>
        <begin position="70"/>
        <end position="95"/>
    </location>
</feature>
<keyword evidence="2" id="KW-0472">Membrane</keyword>
<keyword evidence="2" id="KW-1133">Transmembrane helix</keyword>
<evidence type="ECO:0000313" key="4">
    <source>
        <dbReference type="EMBL" id="XCH77039.1"/>
    </source>
</evidence>
<evidence type="ECO:0000256" key="2">
    <source>
        <dbReference type="SAM" id="Phobius"/>
    </source>
</evidence>
<dbReference type="EMBL" id="CP157762">
    <property type="protein sequence ID" value="XBP96334.1"/>
    <property type="molecule type" value="Genomic_DNA"/>
</dbReference>
<sequence>MTPTVSRLLRWAAVIGLGITLTLAAWQDPVLAYGVERPALDAPLPRVLVTIALGATVGFGLVAHRRHRPLRVSRRPVPSRPVSVSRPPGRRRSRR</sequence>
<accession>A0AAU7MFR5</accession>
<gene>
    <name evidence="4" type="ORF">ABUL08_13415</name>
    <name evidence="3" type="ORF">VK199_13355</name>
</gene>
<evidence type="ECO:0000256" key="1">
    <source>
        <dbReference type="SAM" id="MobiDB-lite"/>
    </source>
</evidence>